<keyword evidence="10" id="KW-0732">Signal</keyword>
<name>A0AAX4PL81_9CHLO</name>
<evidence type="ECO:0000256" key="6">
    <source>
        <dbReference type="ARBA" id="ARBA00022833"/>
    </source>
</evidence>
<keyword evidence="5 10" id="KW-0378">Hydrolase</keyword>
<dbReference type="Pfam" id="PF09261">
    <property type="entry name" value="Alpha-mann_mid"/>
    <property type="match status" value="1"/>
</dbReference>
<dbReference type="AlphaFoldDB" id="A0AAX4PL81"/>
<comment type="catalytic activity">
    <reaction evidence="1">
        <text>Hydrolysis of terminal, non-reducing alpha-D-mannose residues in alpha-D-mannosides.</text>
        <dbReference type="EC" id="3.2.1.24"/>
    </reaction>
</comment>
<sequence>MMAVEAPRKSFAAALGLLALLALLHNAVAKDPVCYDTAPKPRQAGVLNVHLVCHTHDDVGWLKNVDEYFVGSRQDIYKAGVGYIIDSVVQNLQENPDRTFVYVEMAFFSRWWDEASEKQREAARTLVKNKQLTFANGGWCMHDEAAAHFVGMIDQTTRGHRFLMENFGYVPKTGWQLDPFGHSATQAYLLGHDLGFDAMVLGRSDHVDLEKRKLEKGMEMLWSPSVTFGESKTILTQIRPDGNYQPPPCFCFDFEKCKCDPFQDDENLEDYNVEQRVEEFIEQAILYNNTVLGDDILFLMGSDFQWENAHVWYKNLDKLIHYVNKDPRVNVFYSTPEDYFQAKRNSNITFPRKTDDFFPYSDGWHSYWTGYFTSRPTSKHYAYIMTSLLQSARQFEYYQGRSLKDSDALLNLENAVGIVMHHDAITGTERQAVADDYAFRLHRGSVSAVSVINEGLKQVLSRSGEAPVGAIVPAGPEILTRPGSSAHAASSGADFVQCPLLNVSSCAFTEDSSKAGQNFQVAVYNNMAQTRTDHVHVPIGRTSSPPAVFDGELKPLVSQITDLDPSVRSDASQVQDLAFAVVVPPKGVAVYYVMYQNLPQNAVPAQMSKIRQVLANEPVAKISGGDLAMTFDGASGAMTSIENTKIGTSVNSSIGFVVYNSTVDNSDDGQSSGAYIFRPSGTLDVLNRGARGLNLTMVSGPVFSEMRQTFSSWLSLSTRVYEAKAWADLKWRAGPLPIGDGLGKEVSLRISSAVQSGKEFYTDSNGREMLKRKLNYRPTWNLEVSEPVAGNYYPLTAALSVSDESSEMAVVLDRACGGTSLKSGDLEFMVHRRILADDGRGVGEPLNETECGCTNCDCAGLRVAGTTSLVFGTAEESAQARRRAQAIKEAPLVAAFRPVDAMEAVKPLSGIQGKFPDNLSLMTFHALDSSTVLLRLAHMFQAGESAVGSKPATVDISTLFPGRKIEGVQEVSLSSNRVLNPDLGTTEVTVSAMQIRTFLVKHGGAQGAATAAY</sequence>
<dbReference type="Gene3D" id="2.60.40.1360">
    <property type="match status" value="1"/>
</dbReference>
<evidence type="ECO:0000259" key="11">
    <source>
        <dbReference type="SMART" id="SM00872"/>
    </source>
</evidence>
<evidence type="ECO:0000256" key="1">
    <source>
        <dbReference type="ARBA" id="ARBA00000365"/>
    </source>
</evidence>
<dbReference type="CDD" id="cd10810">
    <property type="entry name" value="GH38N_AMII_LAM_like"/>
    <property type="match status" value="1"/>
</dbReference>
<dbReference type="GO" id="GO:0004559">
    <property type="term" value="F:alpha-mannosidase activity"/>
    <property type="evidence" value="ECO:0007669"/>
    <property type="project" value="UniProtKB-EC"/>
</dbReference>
<keyword evidence="9 10" id="KW-0326">Glycosidase</keyword>
<dbReference type="FunFam" id="3.20.110.10:FF:000001">
    <property type="entry name" value="Alpha-mannosidase"/>
    <property type="match status" value="1"/>
</dbReference>
<dbReference type="Pfam" id="PF01074">
    <property type="entry name" value="Glyco_hydro_38N"/>
    <property type="match status" value="1"/>
</dbReference>
<comment type="similarity">
    <text evidence="2 10">Belongs to the glycosyl hydrolase 38 family.</text>
</comment>
<dbReference type="Gene3D" id="2.60.40.1180">
    <property type="entry name" value="Golgi alpha-mannosidase II"/>
    <property type="match status" value="1"/>
</dbReference>
<dbReference type="InterPro" id="IPR013780">
    <property type="entry name" value="Glyco_hydro_b"/>
</dbReference>
<proteinExistence type="inferred from homology"/>
<dbReference type="PANTHER" id="PTHR11607">
    <property type="entry name" value="ALPHA-MANNOSIDASE"/>
    <property type="match status" value="1"/>
</dbReference>
<evidence type="ECO:0000256" key="8">
    <source>
        <dbReference type="ARBA" id="ARBA00023180"/>
    </source>
</evidence>
<keyword evidence="6 10" id="KW-0862">Zinc</keyword>
<reference evidence="12 13" key="1">
    <citation type="submission" date="2024-03" db="EMBL/GenBank/DDBJ databases">
        <title>Complete genome sequence of the green alga Chloropicon roscoffensis RCC1871.</title>
        <authorList>
            <person name="Lemieux C."/>
            <person name="Pombert J.-F."/>
            <person name="Otis C."/>
            <person name="Turmel M."/>
        </authorList>
    </citation>
    <scope>NUCLEOTIDE SEQUENCE [LARGE SCALE GENOMIC DNA]</scope>
    <source>
        <strain evidence="12 13">RCC1871</strain>
    </source>
</reference>
<dbReference type="InterPro" id="IPR050843">
    <property type="entry name" value="Glycosyl_Hydrlase_38"/>
</dbReference>
<evidence type="ECO:0000313" key="13">
    <source>
        <dbReference type="Proteomes" id="UP001472866"/>
    </source>
</evidence>
<dbReference type="FunFam" id="1.20.1270.50:FF:000003">
    <property type="entry name" value="Alpha-mannosidase"/>
    <property type="match status" value="1"/>
</dbReference>
<accession>A0AAX4PL81</accession>
<dbReference type="SMART" id="SM00872">
    <property type="entry name" value="Alpha-mann_mid"/>
    <property type="match status" value="1"/>
</dbReference>
<comment type="cofactor">
    <cofactor evidence="10">
        <name>Zn(2+)</name>
        <dbReference type="ChEBI" id="CHEBI:29105"/>
    </cofactor>
    <text evidence="10">Binds 1 zinc ion per subunit.</text>
</comment>
<evidence type="ECO:0000256" key="5">
    <source>
        <dbReference type="ARBA" id="ARBA00022801"/>
    </source>
</evidence>
<dbReference type="EMBL" id="CP151515">
    <property type="protein sequence ID" value="WZN66440.1"/>
    <property type="molecule type" value="Genomic_DNA"/>
</dbReference>
<dbReference type="EC" id="3.2.1.-" evidence="10"/>
<dbReference type="SUPFAM" id="SSF88688">
    <property type="entry name" value="Families 57/38 glycoside transferase middle domain"/>
    <property type="match status" value="1"/>
</dbReference>
<evidence type="ECO:0000256" key="2">
    <source>
        <dbReference type="ARBA" id="ARBA00009792"/>
    </source>
</evidence>
<evidence type="ECO:0000256" key="9">
    <source>
        <dbReference type="ARBA" id="ARBA00023295"/>
    </source>
</evidence>
<feature type="domain" description="Glycoside hydrolase family 38 central" evidence="11">
    <location>
        <begin position="366"/>
        <end position="441"/>
    </location>
</feature>
<dbReference type="InterPro" id="IPR028995">
    <property type="entry name" value="Glyco_hydro_57/38_cen_sf"/>
</dbReference>
<feature type="signal peptide" evidence="10">
    <location>
        <begin position="1"/>
        <end position="29"/>
    </location>
</feature>
<dbReference type="InterPro" id="IPR011682">
    <property type="entry name" value="Glyco_hydro_38_C"/>
</dbReference>
<gene>
    <name evidence="12" type="ORF">HKI87_15g80070</name>
</gene>
<dbReference type="SUPFAM" id="SSF88713">
    <property type="entry name" value="Glycoside hydrolase/deacetylase"/>
    <property type="match status" value="1"/>
</dbReference>
<dbReference type="PANTHER" id="PTHR11607:SF3">
    <property type="entry name" value="LYSOSOMAL ALPHA-MANNOSIDASE"/>
    <property type="match status" value="1"/>
</dbReference>
<evidence type="ECO:0000256" key="10">
    <source>
        <dbReference type="RuleBase" id="RU361199"/>
    </source>
</evidence>
<dbReference type="GO" id="GO:0046872">
    <property type="term" value="F:metal ion binding"/>
    <property type="evidence" value="ECO:0007669"/>
    <property type="project" value="UniProtKB-KW"/>
</dbReference>
<evidence type="ECO:0000313" key="12">
    <source>
        <dbReference type="EMBL" id="WZN66440.1"/>
    </source>
</evidence>
<feature type="chain" id="PRO_5043102339" description="Alpha-mannosidase" evidence="10">
    <location>
        <begin position="30"/>
        <end position="1013"/>
    </location>
</feature>
<dbReference type="FunFam" id="1.20.1270.50:FF:000002">
    <property type="entry name" value="Alpha-mannosidase"/>
    <property type="match status" value="1"/>
</dbReference>
<dbReference type="Gene3D" id="1.20.1270.50">
    <property type="entry name" value="Glycoside hydrolase family 38, central domain"/>
    <property type="match status" value="2"/>
</dbReference>
<keyword evidence="7" id="KW-1015">Disulfide bond</keyword>
<dbReference type="Pfam" id="PF07748">
    <property type="entry name" value="Glyco_hydro_38C"/>
    <property type="match status" value="1"/>
</dbReference>
<dbReference type="GO" id="GO:0006013">
    <property type="term" value="P:mannose metabolic process"/>
    <property type="evidence" value="ECO:0007669"/>
    <property type="project" value="InterPro"/>
</dbReference>
<organism evidence="12 13">
    <name type="scientific">Chloropicon roscoffensis</name>
    <dbReference type="NCBI Taxonomy" id="1461544"/>
    <lineage>
        <taxon>Eukaryota</taxon>
        <taxon>Viridiplantae</taxon>
        <taxon>Chlorophyta</taxon>
        <taxon>Chloropicophyceae</taxon>
        <taxon>Chloropicales</taxon>
        <taxon>Chloropicaceae</taxon>
        <taxon>Chloropicon</taxon>
    </lineage>
</organism>
<dbReference type="InterPro" id="IPR011330">
    <property type="entry name" value="Glyco_hydro/deAcase_b/a-brl"/>
</dbReference>
<protein>
    <recommendedName>
        <fullName evidence="3 10">Alpha-mannosidase</fullName>
        <ecNumber evidence="10">3.2.1.-</ecNumber>
    </recommendedName>
</protein>
<dbReference type="InterPro" id="IPR037094">
    <property type="entry name" value="Glyco_hydro_38_cen_sf"/>
</dbReference>
<evidence type="ECO:0000256" key="7">
    <source>
        <dbReference type="ARBA" id="ARBA00023157"/>
    </source>
</evidence>
<evidence type="ECO:0000256" key="3">
    <source>
        <dbReference type="ARBA" id="ARBA00012752"/>
    </source>
</evidence>
<dbReference type="InterPro" id="IPR027291">
    <property type="entry name" value="Glyco_hydro_38_N_sf"/>
</dbReference>
<dbReference type="InterPro" id="IPR015341">
    <property type="entry name" value="Glyco_hydro_38_cen"/>
</dbReference>
<dbReference type="SUPFAM" id="SSF74650">
    <property type="entry name" value="Galactose mutarotase-like"/>
    <property type="match status" value="1"/>
</dbReference>
<evidence type="ECO:0000256" key="4">
    <source>
        <dbReference type="ARBA" id="ARBA00022723"/>
    </source>
</evidence>
<dbReference type="Proteomes" id="UP001472866">
    <property type="component" value="Chromosome 15"/>
</dbReference>
<dbReference type="Gene3D" id="2.70.98.30">
    <property type="entry name" value="Golgi alpha-mannosidase II, domain 4"/>
    <property type="match status" value="1"/>
</dbReference>
<keyword evidence="4 10" id="KW-0479">Metal-binding</keyword>
<dbReference type="GO" id="GO:0030246">
    <property type="term" value="F:carbohydrate binding"/>
    <property type="evidence" value="ECO:0007669"/>
    <property type="project" value="InterPro"/>
</dbReference>
<keyword evidence="8" id="KW-0325">Glycoprotein</keyword>
<dbReference type="Gene3D" id="3.20.110.10">
    <property type="entry name" value="Glycoside hydrolase 38, N terminal domain"/>
    <property type="match status" value="1"/>
</dbReference>
<dbReference type="InterPro" id="IPR011013">
    <property type="entry name" value="Gal_mutarotase_sf_dom"/>
</dbReference>
<dbReference type="InterPro" id="IPR000602">
    <property type="entry name" value="Glyco_hydro_38_N"/>
</dbReference>
<keyword evidence="13" id="KW-1185">Reference proteome</keyword>